<dbReference type="Proteomes" id="UP000178264">
    <property type="component" value="Unassembled WGS sequence"/>
</dbReference>
<organism evidence="2 3">
    <name type="scientific">Candidatus Uhrbacteria bacterium RIFCSPLOWO2_02_FULL_49_11</name>
    <dbReference type="NCBI Taxonomy" id="1802409"/>
    <lineage>
        <taxon>Bacteria</taxon>
        <taxon>Candidatus Uhriibacteriota</taxon>
    </lineage>
</organism>
<dbReference type="GO" id="GO:0004803">
    <property type="term" value="F:transposase activity"/>
    <property type="evidence" value="ECO:0007669"/>
    <property type="project" value="InterPro"/>
</dbReference>
<dbReference type="Pfam" id="PF01609">
    <property type="entry name" value="DDE_Tnp_1"/>
    <property type="match status" value="1"/>
</dbReference>
<accession>A0A1F7VC06</accession>
<dbReference type="GO" id="GO:0006313">
    <property type="term" value="P:DNA transposition"/>
    <property type="evidence" value="ECO:0007669"/>
    <property type="project" value="InterPro"/>
</dbReference>
<dbReference type="EMBL" id="MGER01000040">
    <property type="protein sequence ID" value="OGL88070.1"/>
    <property type="molecule type" value="Genomic_DNA"/>
</dbReference>
<evidence type="ECO:0000313" key="3">
    <source>
        <dbReference type="Proteomes" id="UP000178264"/>
    </source>
</evidence>
<dbReference type="InterPro" id="IPR012337">
    <property type="entry name" value="RNaseH-like_sf"/>
</dbReference>
<comment type="caution">
    <text evidence="2">The sequence shown here is derived from an EMBL/GenBank/DDBJ whole genome shotgun (WGS) entry which is preliminary data.</text>
</comment>
<proteinExistence type="predicted"/>
<evidence type="ECO:0000259" key="1">
    <source>
        <dbReference type="Pfam" id="PF01609"/>
    </source>
</evidence>
<dbReference type="NCBIfam" id="NF033559">
    <property type="entry name" value="transpos_IS1634"/>
    <property type="match status" value="1"/>
</dbReference>
<dbReference type="GO" id="GO:0003677">
    <property type="term" value="F:DNA binding"/>
    <property type="evidence" value="ECO:0007669"/>
    <property type="project" value="InterPro"/>
</dbReference>
<reference evidence="2 3" key="1">
    <citation type="journal article" date="2016" name="Nat. Commun.">
        <title>Thousands of microbial genomes shed light on interconnected biogeochemical processes in an aquifer system.</title>
        <authorList>
            <person name="Anantharaman K."/>
            <person name="Brown C.T."/>
            <person name="Hug L.A."/>
            <person name="Sharon I."/>
            <person name="Castelle C.J."/>
            <person name="Probst A.J."/>
            <person name="Thomas B.C."/>
            <person name="Singh A."/>
            <person name="Wilkins M.J."/>
            <person name="Karaoz U."/>
            <person name="Brodie E.L."/>
            <person name="Williams K.H."/>
            <person name="Hubbard S.S."/>
            <person name="Banfield J.F."/>
        </authorList>
    </citation>
    <scope>NUCLEOTIDE SEQUENCE [LARGE SCALE GENOMIC DNA]</scope>
</reference>
<dbReference type="SUPFAM" id="SSF53098">
    <property type="entry name" value="Ribonuclease H-like"/>
    <property type="match status" value="1"/>
</dbReference>
<feature type="domain" description="Transposase IS4-like" evidence="1">
    <location>
        <begin position="206"/>
        <end position="483"/>
    </location>
</feature>
<name>A0A1F7VC06_9BACT</name>
<protein>
    <recommendedName>
        <fullName evidence="1">Transposase IS4-like domain-containing protein</fullName>
    </recommendedName>
</protein>
<sequence>MYVRVKTTPLSPKKMVQIVESIRRDGRIVQKIVRHVGLAIDEKELAQLKLLAESIKARLESDPQGLLFTPEELARMAVRGRAQKEGRRDADYRVNLKDLFEEERIVRGIHDVYGDLFDELQFASIIANPLRQKAAVSLLRDIVLARVANPLSKRGSVALLEEDFGRSLDLDAVYEMMDRIDDVAVTRLNDLTYAHTKRLFPETIDVIFFDCTTIYFEAFEEDELRRNGYSKDLMFNQPQVLIALMVTKEGLPVGYQAFPGDTYEGHTVIPFIENLKERYQIGKVVFVGDAAMFSDANLKQFEEREIEYIVGSRLHNLPKKLQAQILDEKNYADVKEDEYRIGQFAYGTRTLLVSWKQSRAAKDARDRDKAIERTKKKLEKKKNPKEYLGNGGAKKYLAVSEGATIALNEDKIKEDRRWDGLHGVVTNAKNLSHQDILAQYGNLWQVEESFRVTKHDLKVRPVFHWKPERVRAHLAICYAAYALVRYLEHRVKLQYTHLSPERIRQTLLRVQTSILYDRKKKLRYALPSRMSQEAKKIYQLCNIERSSTPTVLK</sequence>
<dbReference type="InterPro" id="IPR002559">
    <property type="entry name" value="Transposase_11"/>
</dbReference>
<dbReference type="AlphaFoldDB" id="A0A1F7VC06"/>
<dbReference type="PANTHER" id="PTHR34614:SF2">
    <property type="entry name" value="TRANSPOSASE IS4-LIKE DOMAIN-CONTAINING PROTEIN"/>
    <property type="match status" value="1"/>
</dbReference>
<dbReference type="PANTHER" id="PTHR34614">
    <property type="match status" value="1"/>
</dbReference>
<gene>
    <name evidence="2" type="ORF">A3I42_00590</name>
</gene>
<evidence type="ECO:0000313" key="2">
    <source>
        <dbReference type="EMBL" id="OGL88070.1"/>
    </source>
</evidence>
<dbReference type="InterPro" id="IPR047654">
    <property type="entry name" value="IS1634_transpos"/>
</dbReference>